<feature type="chain" id="PRO_5039092985" evidence="2">
    <location>
        <begin position="20"/>
        <end position="74"/>
    </location>
</feature>
<organism evidence="3 4">
    <name type="scientific">Planobispora takensis</name>
    <dbReference type="NCBI Taxonomy" id="1367882"/>
    <lineage>
        <taxon>Bacteria</taxon>
        <taxon>Bacillati</taxon>
        <taxon>Actinomycetota</taxon>
        <taxon>Actinomycetes</taxon>
        <taxon>Streptosporangiales</taxon>
        <taxon>Streptosporangiaceae</taxon>
        <taxon>Planobispora</taxon>
    </lineage>
</organism>
<dbReference type="EMBL" id="BOOK01000012">
    <property type="protein sequence ID" value="GIH99869.1"/>
    <property type="molecule type" value="Genomic_DNA"/>
</dbReference>
<gene>
    <name evidence="3" type="ORF">Pta02_18780</name>
</gene>
<dbReference type="Proteomes" id="UP000634476">
    <property type="component" value="Unassembled WGS sequence"/>
</dbReference>
<evidence type="ECO:0000256" key="2">
    <source>
        <dbReference type="SAM" id="SignalP"/>
    </source>
</evidence>
<evidence type="ECO:0000313" key="3">
    <source>
        <dbReference type="EMBL" id="GIH99869.1"/>
    </source>
</evidence>
<dbReference type="AlphaFoldDB" id="A0A8J3SV16"/>
<proteinExistence type="predicted"/>
<protein>
    <submittedName>
        <fullName evidence="3">Uncharacterized protein</fullName>
    </submittedName>
</protein>
<keyword evidence="4" id="KW-1185">Reference proteome</keyword>
<accession>A0A8J3SV16</accession>
<reference evidence="3" key="1">
    <citation type="submission" date="2021-01" db="EMBL/GenBank/DDBJ databases">
        <title>Whole genome shotgun sequence of Planobispora takensis NBRC 109077.</title>
        <authorList>
            <person name="Komaki H."/>
            <person name="Tamura T."/>
        </authorList>
    </citation>
    <scope>NUCLEOTIDE SEQUENCE</scope>
    <source>
        <strain evidence="3">NBRC 109077</strain>
    </source>
</reference>
<sequence>MLTGAAAAGALPIPAIAVAASAMTTQEMIDFFMQVPPKSEETHASWRADRGRACTGRTAGARRPAATLSVVQEG</sequence>
<feature type="signal peptide" evidence="2">
    <location>
        <begin position="1"/>
        <end position="19"/>
    </location>
</feature>
<keyword evidence="2" id="KW-0732">Signal</keyword>
<feature type="compositionally biased region" description="Low complexity" evidence="1">
    <location>
        <begin position="55"/>
        <end position="67"/>
    </location>
</feature>
<comment type="caution">
    <text evidence="3">The sequence shown here is derived from an EMBL/GenBank/DDBJ whole genome shotgun (WGS) entry which is preliminary data.</text>
</comment>
<evidence type="ECO:0000313" key="4">
    <source>
        <dbReference type="Proteomes" id="UP000634476"/>
    </source>
</evidence>
<feature type="region of interest" description="Disordered" evidence="1">
    <location>
        <begin position="55"/>
        <end position="74"/>
    </location>
</feature>
<evidence type="ECO:0000256" key="1">
    <source>
        <dbReference type="SAM" id="MobiDB-lite"/>
    </source>
</evidence>
<name>A0A8J3SV16_9ACTN</name>